<proteinExistence type="predicted"/>
<name>A0A0E0P7T2_ORYRU</name>
<dbReference type="EnsemblPlants" id="ORUFI04G10040.1">
    <property type="protein sequence ID" value="ORUFI04G10040.1"/>
    <property type="gene ID" value="ORUFI04G10040"/>
</dbReference>
<dbReference type="Gramene" id="ORUFI04G10040.1">
    <property type="protein sequence ID" value="ORUFI04G10040.1"/>
    <property type="gene ID" value="ORUFI04G10040"/>
</dbReference>
<feature type="compositionally biased region" description="Basic and acidic residues" evidence="1">
    <location>
        <begin position="201"/>
        <end position="211"/>
    </location>
</feature>
<keyword evidence="3" id="KW-1185">Reference proteome</keyword>
<reference evidence="3" key="1">
    <citation type="submission" date="2013-06" db="EMBL/GenBank/DDBJ databases">
        <authorList>
            <person name="Zhao Q."/>
        </authorList>
    </citation>
    <scope>NUCLEOTIDE SEQUENCE</scope>
    <source>
        <strain evidence="3">cv. W1943</strain>
    </source>
</reference>
<feature type="region of interest" description="Disordered" evidence="1">
    <location>
        <begin position="183"/>
        <end position="211"/>
    </location>
</feature>
<evidence type="ECO:0000256" key="1">
    <source>
        <dbReference type="SAM" id="MobiDB-lite"/>
    </source>
</evidence>
<protein>
    <submittedName>
        <fullName evidence="2">Uncharacterized protein</fullName>
    </submittedName>
</protein>
<dbReference type="HOGENOM" id="CLU_1306620_0_0_1"/>
<dbReference type="AlphaFoldDB" id="A0A0E0P7T2"/>
<feature type="region of interest" description="Disordered" evidence="1">
    <location>
        <begin position="1"/>
        <end position="31"/>
    </location>
</feature>
<accession>A0A0E0P7T2</accession>
<dbReference type="Proteomes" id="UP000008022">
    <property type="component" value="Unassembled WGS sequence"/>
</dbReference>
<evidence type="ECO:0000313" key="2">
    <source>
        <dbReference type="EnsemblPlants" id="ORUFI04G10040.1"/>
    </source>
</evidence>
<organism evidence="2 3">
    <name type="scientific">Oryza rufipogon</name>
    <name type="common">Brownbeard rice</name>
    <name type="synonym">Asian wild rice</name>
    <dbReference type="NCBI Taxonomy" id="4529"/>
    <lineage>
        <taxon>Eukaryota</taxon>
        <taxon>Viridiplantae</taxon>
        <taxon>Streptophyta</taxon>
        <taxon>Embryophyta</taxon>
        <taxon>Tracheophyta</taxon>
        <taxon>Spermatophyta</taxon>
        <taxon>Magnoliopsida</taxon>
        <taxon>Liliopsida</taxon>
        <taxon>Poales</taxon>
        <taxon>Poaceae</taxon>
        <taxon>BOP clade</taxon>
        <taxon>Oryzoideae</taxon>
        <taxon>Oryzeae</taxon>
        <taxon>Oryzinae</taxon>
        <taxon>Oryza</taxon>
    </lineage>
</organism>
<reference evidence="2" key="2">
    <citation type="submission" date="2015-06" db="UniProtKB">
        <authorList>
            <consortium name="EnsemblPlants"/>
        </authorList>
    </citation>
    <scope>IDENTIFICATION</scope>
</reference>
<evidence type="ECO:0000313" key="3">
    <source>
        <dbReference type="Proteomes" id="UP000008022"/>
    </source>
</evidence>
<sequence length="211" mass="22324">MAAALVGEGDGGGRGRRRSDGVGGVGEEATDADGWGMEAVVAGSTSLNLVEAGSSGQWSGGLGGRGGGGRICIPEARSAGGHQLGGPVVEPDAGEIGREDGRWICEVSLGTLPLPPPPPLPPPGTDHLCELLFVEAEENQGDRVSHMEKDEEHQGCQNFWWFPGTFQTEPSLELARLRPSIRWSSSDWRPPDPCGGFLGESDERRKKEESR</sequence>